<evidence type="ECO:0000313" key="1">
    <source>
        <dbReference type="EMBL" id="KMV35571.1"/>
    </source>
</evidence>
<comment type="caution">
    <text evidence="1">The sequence shown here is derived from an EMBL/GenBank/DDBJ whole genome shotgun (WGS) entry which is preliminary data.</text>
</comment>
<dbReference type="PATRIC" id="fig|1656095.3.peg.630"/>
<accession>A0A0J8VQW2</accession>
<dbReference type="AlphaFoldDB" id="A0A0J8VQW2"/>
<organism evidence="1 2">
    <name type="scientific">Franconibacter pulveris</name>
    <dbReference type="NCBI Taxonomy" id="435910"/>
    <lineage>
        <taxon>Bacteria</taxon>
        <taxon>Pseudomonadati</taxon>
        <taxon>Pseudomonadota</taxon>
        <taxon>Gammaproteobacteria</taxon>
        <taxon>Enterobacterales</taxon>
        <taxon>Enterobacteriaceae</taxon>
        <taxon>Franconibacter</taxon>
    </lineage>
</organism>
<dbReference type="Proteomes" id="UP000037315">
    <property type="component" value="Unassembled WGS sequence"/>
</dbReference>
<sequence length="88" mass="9850">MQMQCINCTGLTADACGAKMDAHRDELLAGFAEAGSDFIPVYGRKRTVRWVIWPRSLAFCQSQVMKQAFLSKGPKKPSKLVILKLYLN</sequence>
<keyword evidence="2" id="KW-1185">Reference proteome</keyword>
<gene>
    <name evidence="1" type="ORF">ACH50_06620</name>
</gene>
<evidence type="ECO:0000313" key="2">
    <source>
        <dbReference type="Proteomes" id="UP000037315"/>
    </source>
</evidence>
<proteinExistence type="predicted"/>
<reference evidence="1 2" key="1">
    <citation type="submission" date="2015-06" db="EMBL/GenBank/DDBJ databases">
        <title>Genome sequencing of Cronobacter sp. strain DJ34 isolated from petroleum contaminated sludge of Duliajan Oil Fields, Assam, India.</title>
        <authorList>
            <person name="Pal S."/>
            <person name="Banerjee T.D."/>
            <person name="Roy A."/>
            <person name="Sar P."/>
            <person name="Kazy S.K."/>
        </authorList>
    </citation>
    <scope>NUCLEOTIDE SEQUENCE [LARGE SCALE GENOMIC DNA]</scope>
    <source>
        <strain evidence="1 2">DJ34</strain>
    </source>
</reference>
<dbReference type="EMBL" id="LFEJ01000010">
    <property type="protein sequence ID" value="KMV35571.1"/>
    <property type="molecule type" value="Genomic_DNA"/>
</dbReference>
<protein>
    <submittedName>
        <fullName evidence="1">Uncharacterized protein</fullName>
    </submittedName>
</protein>
<name>A0A0J8VQW2_9ENTR</name>